<feature type="domain" description="Histone deacetylase" evidence="5">
    <location>
        <begin position="29"/>
        <end position="330"/>
    </location>
</feature>
<evidence type="ECO:0000256" key="3">
    <source>
        <dbReference type="ARBA" id="ARBA00020218"/>
    </source>
</evidence>
<comment type="pathway">
    <text evidence="1">Ketone degradation; acetoin degradation.</text>
</comment>
<dbReference type="Proteomes" id="UP001493487">
    <property type="component" value="Unassembled WGS sequence"/>
</dbReference>
<gene>
    <name evidence="6" type="ORF">QJS35_23380</name>
</gene>
<keyword evidence="4" id="KW-0006">Acetoin catabolism</keyword>
<dbReference type="InterPro" id="IPR000286">
    <property type="entry name" value="HDACs"/>
</dbReference>
<dbReference type="RefSeq" id="WP_232187239.1">
    <property type="nucleotide sequence ID" value="NZ_JAIOAP010000012.1"/>
</dbReference>
<dbReference type="InterPro" id="IPR023801">
    <property type="entry name" value="His_deacetylse_dom"/>
</dbReference>
<evidence type="ECO:0000256" key="1">
    <source>
        <dbReference type="ARBA" id="ARBA00005101"/>
    </source>
</evidence>
<keyword evidence="7" id="KW-1185">Reference proteome</keyword>
<dbReference type="Pfam" id="PF00850">
    <property type="entry name" value="Hist_deacetyl"/>
    <property type="match status" value="1"/>
</dbReference>
<dbReference type="InterPro" id="IPR037138">
    <property type="entry name" value="His_deacetylse_dom_sf"/>
</dbReference>
<evidence type="ECO:0000256" key="2">
    <source>
        <dbReference type="ARBA" id="ARBA00005947"/>
    </source>
</evidence>
<dbReference type="CDD" id="cd09994">
    <property type="entry name" value="HDAC_AcuC_like"/>
    <property type="match status" value="1"/>
</dbReference>
<reference evidence="6 7" key="1">
    <citation type="journal article" date="2023" name="Genome Announc.">
        <title>Pan-Genome Analyses of the Genus Cohnella and Proposal of the Novel Species Cohnella silvisoli sp. nov., Isolated from Forest Soil.</title>
        <authorList>
            <person name="Wang C."/>
            <person name="Mao L."/>
            <person name="Bao G."/>
            <person name="Zhu H."/>
        </authorList>
    </citation>
    <scope>NUCLEOTIDE SEQUENCE [LARGE SCALE GENOMIC DNA]</scope>
    <source>
        <strain evidence="6 7">NL03-T5-1</strain>
    </source>
</reference>
<comment type="similarity">
    <text evidence="2">Belongs to the histone deacetylase family.</text>
</comment>
<evidence type="ECO:0000313" key="6">
    <source>
        <dbReference type="EMBL" id="MEQ4485335.1"/>
    </source>
</evidence>
<dbReference type="EMBL" id="JASKHM010000014">
    <property type="protein sequence ID" value="MEQ4485335.1"/>
    <property type="molecule type" value="Genomic_DNA"/>
</dbReference>
<evidence type="ECO:0000313" key="7">
    <source>
        <dbReference type="Proteomes" id="UP001493487"/>
    </source>
</evidence>
<proteinExistence type="inferred from homology"/>
<organism evidence="6 7">
    <name type="scientific">Cohnella silvisoli</name>
    <dbReference type="NCBI Taxonomy" id="2873699"/>
    <lineage>
        <taxon>Bacteria</taxon>
        <taxon>Bacillati</taxon>
        <taxon>Bacillota</taxon>
        <taxon>Bacilli</taxon>
        <taxon>Bacillales</taxon>
        <taxon>Paenibacillaceae</taxon>
        <taxon>Cohnella</taxon>
    </lineage>
</organism>
<dbReference type="PANTHER" id="PTHR10625">
    <property type="entry name" value="HISTONE DEACETYLASE HDAC1-RELATED"/>
    <property type="match status" value="1"/>
</dbReference>
<dbReference type="SUPFAM" id="SSF52768">
    <property type="entry name" value="Arginase/deacetylase"/>
    <property type="match status" value="1"/>
</dbReference>
<sequence length="404" mass="45312">MKGRRPPLDSRTIWINNSASGLYRFHDDHPFHPIRLELTENLLRACGALDNKQMSPPFSQEEAEQVIRDIHRPDYIDAVTALSSENPDMAAIKLAAQYGLQADGDTPYFHGMHEASIAVAAGSLAAAEAVMSGRADHALHLAGGLHHAFPDRASGFCVYNDAAAAISYIRHHYKARVLYIDTDVHHGDGVQWFFYTDPEVFTLSIHETGKFLFPGTGFHHERGDSSGYGACLNLSMEPYTEDESWLDCFRQAVEHAARSFRPDIIVSQHGCDAHAFDPLAHIHCSMEIYREMPRIIHDLADRYTQGKWVALGGGGYDHWRVVPRAWSLLWLEMSGHPLLNKIDSTENGGPLPQQWPNMNTNRKPDFPLPSTWLDDVGSWTSMPRRAEITAKNKTMLELALQHIG</sequence>
<accession>A0ABV1KZ57</accession>
<comment type="caution">
    <text evidence="6">The sequence shown here is derived from an EMBL/GenBank/DDBJ whole genome shotgun (WGS) entry which is preliminary data.</text>
</comment>
<evidence type="ECO:0000259" key="5">
    <source>
        <dbReference type="Pfam" id="PF00850"/>
    </source>
</evidence>
<dbReference type="InterPro" id="IPR003085">
    <property type="entry name" value="AcuC"/>
</dbReference>
<evidence type="ECO:0000256" key="4">
    <source>
        <dbReference type="ARBA" id="ARBA00022627"/>
    </source>
</evidence>
<dbReference type="Gene3D" id="3.40.800.20">
    <property type="entry name" value="Histone deacetylase domain"/>
    <property type="match status" value="1"/>
</dbReference>
<name>A0ABV1KZ57_9BACL</name>
<protein>
    <recommendedName>
        <fullName evidence="3">Acetoin utilization protein AcuC</fullName>
    </recommendedName>
</protein>
<dbReference type="InterPro" id="IPR023696">
    <property type="entry name" value="Ureohydrolase_dom_sf"/>
</dbReference>
<dbReference type="PANTHER" id="PTHR10625:SF10">
    <property type="entry name" value="HISTONE DEACETYLASE HDAC1"/>
    <property type="match status" value="1"/>
</dbReference>
<dbReference type="PRINTS" id="PR01270">
    <property type="entry name" value="HDASUPER"/>
</dbReference>
<dbReference type="PRINTS" id="PR01272">
    <property type="entry name" value="ACUCPROTEIN"/>
</dbReference>